<dbReference type="SUPFAM" id="SSF50969">
    <property type="entry name" value="YVTN repeat-like/Quinoprotein amine dehydrogenase"/>
    <property type="match status" value="1"/>
</dbReference>
<name>A0A8B6DCV5_MYTGA</name>
<reference evidence="1" key="1">
    <citation type="submission" date="2018-11" db="EMBL/GenBank/DDBJ databases">
        <authorList>
            <person name="Alioto T."/>
            <person name="Alioto T."/>
        </authorList>
    </citation>
    <scope>NUCLEOTIDE SEQUENCE</scope>
</reference>
<organism evidence="1 2">
    <name type="scientific">Mytilus galloprovincialis</name>
    <name type="common">Mediterranean mussel</name>
    <dbReference type="NCBI Taxonomy" id="29158"/>
    <lineage>
        <taxon>Eukaryota</taxon>
        <taxon>Metazoa</taxon>
        <taxon>Spiralia</taxon>
        <taxon>Lophotrochozoa</taxon>
        <taxon>Mollusca</taxon>
        <taxon>Bivalvia</taxon>
        <taxon>Autobranchia</taxon>
        <taxon>Pteriomorphia</taxon>
        <taxon>Mytilida</taxon>
        <taxon>Mytiloidea</taxon>
        <taxon>Mytilidae</taxon>
        <taxon>Mytilinae</taxon>
        <taxon>Mytilus</taxon>
    </lineage>
</organism>
<gene>
    <name evidence="1" type="ORF">MGAL_10B080842</name>
</gene>
<dbReference type="OrthoDB" id="6127536at2759"/>
<proteinExistence type="predicted"/>
<dbReference type="EMBL" id="UYJE01003214">
    <property type="protein sequence ID" value="VDI17468.1"/>
    <property type="molecule type" value="Genomic_DNA"/>
</dbReference>
<evidence type="ECO:0008006" key="3">
    <source>
        <dbReference type="Google" id="ProtNLM"/>
    </source>
</evidence>
<dbReference type="AlphaFoldDB" id="A0A8B6DCV5"/>
<comment type="caution">
    <text evidence="1">The sequence shown here is derived from an EMBL/GenBank/DDBJ whole genome shotgun (WGS) entry which is preliminary data.</text>
</comment>
<protein>
    <recommendedName>
        <fullName evidence="3">B box-type domain-containing protein</fullName>
    </recommendedName>
</protein>
<accession>A0A8B6DCV5</accession>
<dbReference type="InterPro" id="IPR011044">
    <property type="entry name" value="Quino_amine_DH_bsu"/>
</dbReference>
<evidence type="ECO:0000313" key="2">
    <source>
        <dbReference type="Proteomes" id="UP000596742"/>
    </source>
</evidence>
<evidence type="ECO:0000313" key="1">
    <source>
        <dbReference type="EMBL" id="VDI17468.1"/>
    </source>
</evidence>
<keyword evidence="2" id="KW-1185">Reference proteome</keyword>
<sequence length="409" mass="47297">MLQEEEICSECKDAPVCAICLDCLDCPKWYCNLCCKTHIRNNPEHKACLTASQVPPSTKKTVCGKCMKIAARFCKICRQLTCLSCFHKHDEKYMIRIFPVHVHAKSTSDETEDVKYDINPVKNKENISFKSDGKYQVRIYGIGYLEDGTLIALDGNHQMLIMFAPNGIQREKAFEDEPFAITTITQNEIAITFPYKHEIRFYTVHLEDTECVQFKNRFSTNSIKTPKYKPFSIEYNQGWLAVEVGEREEGKIVIIDYLTRDILYTISCESAHFTGHTIRLTLDQKERLLYISALGKRMVFCMNFKGEILWNIFNASPRSILLLEDSKLGKIIIFSSKKCNAIYELNEQSHKDVVISRRIDSPRYMAFNSNDKTLCIHVTNKENEESLAFYDLKKLHEDISLETECFPTK</sequence>
<dbReference type="Proteomes" id="UP000596742">
    <property type="component" value="Unassembled WGS sequence"/>
</dbReference>